<dbReference type="Proteomes" id="UP001141806">
    <property type="component" value="Unassembled WGS sequence"/>
</dbReference>
<dbReference type="InterPro" id="IPR001214">
    <property type="entry name" value="SET_dom"/>
</dbReference>
<dbReference type="PROSITE" id="PS50280">
    <property type="entry name" value="SET"/>
    <property type="match status" value="1"/>
</dbReference>
<evidence type="ECO:0000313" key="14">
    <source>
        <dbReference type="EMBL" id="KAJ4958380.1"/>
    </source>
</evidence>
<organism evidence="14 15">
    <name type="scientific">Protea cynaroides</name>
    <dbReference type="NCBI Taxonomy" id="273540"/>
    <lineage>
        <taxon>Eukaryota</taxon>
        <taxon>Viridiplantae</taxon>
        <taxon>Streptophyta</taxon>
        <taxon>Embryophyta</taxon>
        <taxon>Tracheophyta</taxon>
        <taxon>Spermatophyta</taxon>
        <taxon>Magnoliopsida</taxon>
        <taxon>Proteales</taxon>
        <taxon>Proteaceae</taxon>
        <taxon>Protea</taxon>
    </lineage>
</organism>
<proteinExistence type="predicted"/>
<evidence type="ECO:0000313" key="15">
    <source>
        <dbReference type="Proteomes" id="UP001141806"/>
    </source>
</evidence>
<evidence type="ECO:0000259" key="13">
    <source>
        <dbReference type="PROSITE" id="PS51215"/>
    </source>
</evidence>
<dbReference type="SMART" id="SM00508">
    <property type="entry name" value="PostSET"/>
    <property type="match status" value="1"/>
</dbReference>
<comment type="subcellular location">
    <subcellularLocation>
        <location evidence="2">Chromosome</location>
    </subcellularLocation>
    <subcellularLocation>
        <location evidence="1">Nucleus</location>
    </subcellularLocation>
</comment>
<evidence type="ECO:0000256" key="3">
    <source>
        <dbReference type="ARBA" id="ARBA00022454"/>
    </source>
</evidence>
<reference evidence="14" key="1">
    <citation type="journal article" date="2023" name="Plant J.">
        <title>The genome of the king protea, Protea cynaroides.</title>
        <authorList>
            <person name="Chang J."/>
            <person name="Duong T.A."/>
            <person name="Schoeman C."/>
            <person name="Ma X."/>
            <person name="Roodt D."/>
            <person name="Barker N."/>
            <person name="Li Z."/>
            <person name="Van de Peer Y."/>
            <person name="Mizrachi E."/>
        </authorList>
    </citation>
    <scope>NUCLEOTIDE SEQUENCE</scope>
    <source>
        <tissue evidence="14">Young leaves</tissue>
    </source>
</reference>
<keyword evidence="10" id="KW-0539">Nucleus</keyword>
<dbReference type="InterPro" id="IPR003616">
    <property type="entry name" value="Post-SET_dom"/>
</dbReference>
<dbReference type="InterPro" id="IPR025787">
    <property type="entry name" value="Hist-Lys_N-MeTrfase_SET2_plant"/>
</dbReference>
<dbReference type="Pfam" id="PF00856">
    <property type="entry name" value="SET"/>
    <property type="match status" value="1"/>
</dbReference>
<dbReference type="EMBL" id="JAMYWD010000010">
    <property type="protein sequence ID" value="KAJ4958380.1"/>
    <property type="molecule type" value="Genomic_DNA"/>
</dbReference>
<keyword evidence="9" id="KW-0862">Zinc</keyword>
<evidence type="ECO:0000259" key="11">
    <source>
        <dbReference type="PROSITE" id="PS50280"/>
    </source>
</evidence>
<keyword evidence="6" id="KW-0949">S-adenosyl-L-methionine</keyword>
<dbReference type="InterPro" id="IPR050777">
    <property type="entry name" value="SET2_Histone-Lys_MeTrsfase"/>
</dbReference>
<dbReference type="SUPFAM" id="SSF82199">
    <property type="entry name" value="SET domain"/>
    <property type="match status" value="1"/>
</dbReference>
<dbReference type="PROSITE" id="PS51578">
    <property type="entry name" value="SAM_MT43_SET2_2"/>
    <property type="match status" value="1"/>
</dbReference>
<dbReference type="Gene3D" id="3.30.40.10">
    <property type="entry name" value="Zinc/RING finger domain, C3HC4 (zinc finger)"/>
    <property type="match status" value="1"/>
</dbReference>
<evidence type="ECO:0000256" key="7">
    <source>
        <dbReference type="ARBA" id="ARBA00022723"/>
    </source>
</evidence>
<keyword evidence="7" id="KW-0479">Metal-binding</keyword>
<dbReference type="PANTHER" id="PTHR22884">
    <property type="entry name" value="SET DOMAIN PROTEINS"/>
    <property type="match status" value="1"/>
</dbReference>
<dbReference type="FunFam" id="2.170.270.10:FF:000043">
    <property type="entry name" value="Histone-lysine N-methyltransferase"/>
    <property type="match status" value="1"/>
</dbReference>
<evidence type="ECO:0000256" key="5">
    <source>
        <dbReference type="ARBA" id="ARBA00022679"/>
    </source>
</evidence>
<evidence type="ECO:0000256" key="1">
    <source>
        <dbReference type="ARBA" id="ARBA00004123"/>
    </source>
</evidence>
<feature type="domain" description="Post-SET" evidence="12">
    <location>
        <begin position="480"/>
        <end position="496"/>
    </location>
</feature>
<dbReference type="InterPro" id="IPR046341">
    <property type="entry name" value="SET_dom_sf"/>
</dbReference>
<feature type="domain" description="SET" evidence="11">
    <location>
        <begin position="357"/>
        <end position="474"/>
    </location>
</feature>
<evidence type="ECO:0000256" key="9">
    <source>
        <dbReference type="ARBA" id="ARBA00022833"/>
    </source>
</evidence>
<evidence type="ECO:0000259" key="12">
    <source>
        <dbReference type="PROSITE" id="PS50868"/>
    </source>
</evidence>
<dbReference type="GO" id="GO:0005694">
    <property type="term" value="C:chromosome"/>
    <property type="evidence" value="ECO:0007669"/>
    <property type="project" value="UniProtKB-SubCell"/>
</dbReference>
<dbReference type="GO" id="GO:0008270">
    <property type="term" value="F:zinc ion binding"/>
    <property type="evidence" value="ECO:0007669"/>
    <property type="project" value="UniProtKB-KW"/>
</dbReference>
<dbReference type="AlphaFoldDB" id="A0A9Q0H360"/>
<gene>
    <name evidence="14" type="ORF">NE237_025491</name>
</gene>
<dbReference type="InterPro" id="IPR006560">
    <property type="entry name" value="AWS_dom"/>
</dbReference>
<evidence type="ECO:0000256" key="2">
    <source>
        <dbReference type="ARBA" id="ARBA00004286"/>
    </source>
</evidence>
<accession>A0A9Q0H360</accession>
<keyword evidence="3" id="KW-0158">Chromosome</keyword>
<evidence type="ECO:0000256" key="6">
    <source>
        <dbReference type="ARBA" id="ARBA00022691"/>
    </source>
</evidence>
<dbReference type="OrthoDB" id="422362at2759"/>
<feature type="domain" description="AWS" evidence="13">
    <location>
        <begin position="314"/>
        <end position="357"/>
    </location>
</feature>
<dbReference type="PROSITE" id="PS50868">
    <property type="entry name" value="POST_SET"/>
    <property type="match status" value="1"/>
</dbReference>
<sequence>MILQSSSIMPDLSNLFSSSSLAPSHRPNLLPVTDICESSGSLYPVPVQSGTIELDGGNGWCCSWDRRLRYPNVHKGEICAGKNGMGINILKRYSKRVVRGDLEKSSKRANSGKSLEDYVREWVEKKVKSGVPERKCYLPFLVNDETSLVECCLCHKLIYPKKEVLCSVRDCQGAYHFTCAKESLGFSTSRSFKCPQHACFICKQKGAWRCMRCTIASHTKCAPWPDKVIYVKDQPRGVICWRHPKDWRFEKKHAVPTSDLEEIFCRLPLPYTEEDFQIDSMLKDMMENQMEPTPYIHIRRNIYLVKKKRGDVDDDVGCTNCSTECYEDCVCRVQCISCSKACRCSETCSNRPFRKDKKTKVVKTQFCGWGVEAAEPLKKGDFVIEYIGEVIDDALCEQRLWDMKYRGDQNFYMCEIRKDFTIDATYKGNSARFLNHSCDPNCKLEKWQVDGETRVGVFADRAIKVGEPLTYDYRFVHFGRKVKCSCGAPNCQGYLGAKRKINKRDLCCTKVNKVDLCYTKVNKVDLCWGAKRRRTSTACLEIIHE</sequence>
<keyword evidence="5" id="KW-0808">Transferase</keyword>
<dbReference type="SMART" id="SM00249">
    <property type="entry name" value="PHD"/>
    <property type="match status" value="1"/>
</dbReference>
<name>A0A9Q0H360_9MAGN</name>
<comment type="caution">
    <text evidence="14">The sequence shown here is derived from an EMBL/GenBank/DDBJ whole genome shotgun (WGS) entry which is preliminary data.</text>
</comment>
<dbReference type="SMART" id="SM00317">
    <property type="entry name" value="SET"/>
    <property type="match status" value="1"/>
</dbReference>
<dbReference type="GO" id="GO:0032259">
    <property type="term" value="P:methylation"/>
    <property type="evidence" value="ECO:0007669"/>
    <property type="project" value="UniProtKB-KW"/>
</dbReference>
<dbReference type="GO" id="GO:0042054">
    <property type="term" value="F:histone methyltransferase activity"/>
    <property type="evidence" value="ECO:0007669"/>
    <property type="project" value="InterPro"/>
</dbReference>
<dbReference type="InterPro" id="IPR013083">
    <property type="entry name" value="Znf_RING/FYVE/PHD"/>
</dbReference>
<keyword evidence="4" id="KW-0489">Methyltransferase</keyword>
<protein>
    <submittedName>
        <fullName evidence="14">Uncharacterized protein</fullName>
    </submittedName>
</protein>
<dbReference type="Gene3D" id="2.170.270.10">
    <property type="entry name" value="SET domain"/>
    <property type="match status" value="1"/>
</dbReference>
<evidence type="ECO:0000256" key="10">
    <source>
        <dbReference type="ARBA" id="ARBA00023242"/>
    </source>
</evidence>
<dbReference type="GO" id="GO:0005634">
    <property type="term" value="C:nucleus"/>
    <property type="evidence" value="ECO:0007669"/>
    <property type="project" value="UniProtKB-SubCell"/>
</dbReference>
<evidence type="ECO:0000256" key="4">
    <source>
        <dbReference type="ARBA" id="ARBA00022603"/>
    </source>
</evidence>
<evidence type="ECO:0000256" key="8">
    <source>
        <dbReference type="ARBA" id="ARBA00022771"/>
    </source>
</evidence>
<dbReference type="InterPro" id="IPR001965">
    <property type="entry name" value="Znf_PHD"/>
</dbReference>
<dbReference type="PROSITE" id="PS51215">
    <property type="entry name" value="AWS"/>
    <property type="match status" value="1"/>
</dbReference>
<keyword evidence="8" id="KW-0863">Zinc-finger</keyword>
<keyword evidence="15" id="KW-1185">Reference proteome</keyword>